<organism evidence="2 3">
    <name type="scientific">Nephila pilipes</name>
    <name type="common">Giant wood spider</name>
    <name type="synonym">Nephila maculata</name>
    <dbReference type="NCBI Taxonomy" id="299642"/>
    <lineage>
        <taxon>Eukaryota</taxon>
        <taxon>Metazoa</taxon>
        <taxon>Ecdysozoa</taxon>
        <taxon>Arthropoda</taxon>
        <taxon>Chelicerata</taxon>
        <taxon>Arachnida</taxon>
        <taxon>Araneae</taxon>
        <taxon>Araneomorphae</taxon>
        <taxon>Entelegynae</taxon>
        <taxon>Araneoidea</taxon>
        <taxon>Nephilidae</taxon>
        <taxon>Nephila</taxon>
    </lineage>
</organism>
<gene>
    <name evidence="2" type="ORF">NPIL_2311</name>
</gene>
<evidence type="ECO:0000313" key="2">
    <source>
        <dbReference type="EMBL" id="GFT28695.1"/>
    </source>
</evidence>
<reference evidence="2" key="1">
    <citation type="submission" date="2020-08" db="EMBL/GenBank/DDBJ databases">
        <title>Multicomponent nature underlies the extraordinary mechanical properties of spider dragline silk.</title>
        <authorList>
            <person name="Kono N."/>
            <person name="Nakamura H."/>
            <person name="Mori M."/>
            <person name="Yoshida Y."/>
            <person name="Ohtoshi R."/>
            <person name="Malay A.D."/>
            <person name="Moran D.A.P."/>
            <person name="Tomita M."/>
            <person name="Numata K."/>
            <person name="Arakawa K."/>
        </authorList>
    </citation>
    <scope>NUCLEOTIDE SEQUENCE</scope>
</reference>
<keyword evidence="1" id="KW-0812">Transmembrane</keyword>
<name>A0A8X6TN55_NEPPI</name>
<evidence type="ECO:0000313" key="3">
    <source>
        <dbReference type="Proteomes" id="UP000887013"/>
    </source>
</evidence>
<dbReference type="EMBL" id="BMAW01060914">
    <property type="protein sequence ID" value="GFT28695.1"/>
    <property type="molecule type" value="Genomic_DNA"/>
</dbReference>
<proteinExistence type="predicted"/>
<protein>
    <submittedName>
        <fullName evidence="2">Uncharacterized protein</fullName>
    </submittedName>
</protein>
<accession>A0A8X6TN55</accession>
<keyword evidence="1" id="KW-0472">Membrane</keyword>
<feature type="transmembrane region" description="Helical" evidence="1">
    <location>
        <begin position="77"/>
        <end position="96"/>
    </location>
</feature>
<sequence>MNRKSRTRQKRTLRHSFSPQFTCSVASYERDCAAYLSVTHTTGWRAYSPYHRMEAVSDSLSQIVVPVAEMLLKKSGINIFGVQAFLLNIYVLGVVAHL</sequence>
<comment type="caution">
    <text evidence="2">The sequence shown here is derived from an EMBL/GenBank/DDBJ whole genome shotgun (WGS) entry which is preliminary data.</text>
</comment>
<keyword evidence="3" id="KW-1185">Reference proteome</keyword>
<evidence type="ECO:0000256" key="1">
    <source>
        <dbReference type="SAM" id="Phobius"/>
    </source>
</evidence>
<dbReference type="AlphaFoldDB" id="A0A8X6TN55"/>
<keyword evidence="1" id="KW-1133">Transmembrane helix</keyword>
<dbReference type="Proteomes" id="UP000887013">
    <property type="component" value="Unassembled WGS sequence"/>
</dbReference>